<evidence type="ECO:0000313" key="1">
    <source>
        <dbReference type="EMBL" id="WQF90270.1"/>
    </source>
</evidence>
<dbReference type="Proteomes" id="UP001322277">
    <property type="component" value="Chromosome 11"/>
</dbReference>
<dbReference type="AlphaFoldDB" id="A0AAX4J4D4"/>
<dbReference type="EMBL" id="CP137315">
    <property type="protein sequence ID" value="WQF90270.1"/>
    <property type="molecule type" value="Genomic_DNA"/>
</dbReference>
<accession>A0AAX4J4D4</accession>
<sequence length="164" mass="18861">MVLIYCITKSPTKALDKPNKTYKTKKLEARALRNIKSYTTPKYVAPGQRVIGRKYNGERAKQACYNYSSIIARRRDLQSLTCTSDKALRAPQSIVGVWNEQHHTSWSSGWLQEANLESERDEYPGASVWQARDDSVWIQNLVAERSIDTSVEGCRTYDVWQRTL</sequence>
<name>A0AAX4J4D4_9PEZI</name>
<reference evidence="2" key="1">
    <citation type="journal article" date="2023" name="bioRxiv">
        <title>Complete genome of the Medicago anthracnose fungus, Colletotrichum destructivum, reveals a mini-chromosome-like region within a core chromosome.</title>
        <authorList>
            <person name="Lapalu N."/>
            <person name="Simon A."/>
            <person name="Lu A."/>
            <person name="Plaumann P.-L."/>
            <person name="Amselem J."/>
            <person name="Pigne S."/>
            <person name="Auger A."/>
            <person name="Koch C."/>
            <person name="Dallery J.-F."/>
            <person name="O'Connell R.J."/>
        </authorList>
    </citation>
    <scope>NUCLEOTIDE SEQUENCE [LARGE SCALE GENOMIC DNA]</scope>
    <source>
        <strain evidence="2">CBS 520.97</strain>
    </source>
</reference>
<dbReference type="KEGG" id="cdet:87951784"/>
<evidence type="ECO:0000313" key="2">
    <source>
        <dbReference type="Proteomes" id="UP001322277"/>
    </source>
</evidence>
<dbReference type="GeneID" id="87951784"/>
<proteinExistence type="predicted"/>
<dbReference type="RefSeq" id="XP_062787491.1">
    <property type="nucleotide sequence ID" value="XM_062931440.1"/>
</dbReference>
<keyword evidence="2" id="KW-1185">Reference proteome</keyword>
<gene>
    <name evidence="1" type="ORF">CDEST_15284</name>
</gene>
<organism evidence="1 2">
    <name type="scientific">Colletotrichum destructivum</name>
    <dbReference type="NCBI Taxonomy" id="34406"/>
    <lineage>
        <taxon>Eukaryota</taxon>
        <taxon>Fungi</taxon>
        <taxon>Dikarya</taxon>
        <taxon>Ascomycota</taxon>
        <taxon>Pezizomycotina</taxon>
        <taxon>Sordariomycetes</taxon>
        <taxon>Hypocreomycetidae</taxon>
        <taxon>Glomerellales</taxon>
        <taxon>Glomerellaceae</taxon>
        <taxon>Colletotrichum</taxon>
        <taxon>Colletotrichum destructivum species complex</taxon>
    </lineage>
</organism>
<protein>
    <submittedName>
        <fullName evidence="1">Uncharacterized protein</fullName>
    </submittedName>
</protein>